<evidence type="ECO:0000313" key="1">
    <source>
        <dbReference type="EMBL" id="BAC98566.1"/>
    </source>
</evidence>
<sequence length="94" mass="10656">MTGCRKELGSQGWCRRLMLRLRYLHSMGIVGTRIYVRLRVVFLLESVSGEIRDSARSLLTVVVGTVWGLTRLISDVDIQRLVLAYVGLYVDLVS</sequence>
<organism evidence="1 2">
    <name type="scientific">Oryza sativa subsp. japonica</name>
    <name type="common">Rice</name>
    <dbReference type="NCBI Taxonomy" id="39947"/>
    <lineage>
        <taxon>Eukaryota</taxon>
        <taxon>Viridiplantae</taxon>
        <taxon>Streptophyta</taxon>
        <taxon>Embryophyta</taxon>
        <taxon>Tracheophyta</taxon>
        <taxon>Spermatophyta</taxon>
        <taxon>Magnoliopsida</taxon>
        <taxon>Liliopsida</taxon>
        <taxon>Poales</taxon>
        <taxon>Poaceae</taxon>
        <taxon>BOP clade</taxon>
        <taxon>Oryzoideae</taxon>
        <taxon>Oryzeae</taxon>
        <taxon>Oryzinae</taxon>
        <taxon>Oryza</taxon>
        <taxon>Oryza sativa</taxon>
    </lineage>
</organism>
<gene>
    <name evidence="1" type="primary">P0456B03.131</name>
</gene>
<dbReference type="AlphaFoldDB" id="Q7EZU7"/>
<accession>Q7EZU7</accession>
<protein>
    <submittedName>
        <fullName evidence="1">Uncharacterized protein</fullName>
    </submittedName>
</protein>
<reference evidence="2" key="1">
    <citation type="journal article" date="2005" name="Nature">
        <title>The map-based sequence of the rice genome.</title>
        <authorList>
            <consortium name="International rice genome sequencing project (IRGSP)"/>
            <person name="Matsumoto T."/>
            <person name="Wu J."/>
            <person name="Kanamori H."/>
            <person name="Katayose Y."/>
            <person name="Fujisawa M."/>
            <person name="Namiki N."/>
            <person name="Mizuno H."/>
            <person name="Yamamoto K."/>
            <person name="Antonio B.A."/>
            <person name="Baba T."/>
            <person name="Sakata K."/>
            <person name="Nagamura Y."/>
            <person name="Aoki H."/>
            <person name="Arikawa K."/>
            <person name="Arita K."/>
            <person name="Bito T."/>
            <person name="Chiden Y."/>
            <person name="Fujitsuka N."/>
            <person name="Fukunaka R."/>
            <person name="Hamada M."/>
            <person name="Harada C."/>
            <person name="Hayashi A."/>
            <person name="Hijishita S."/>
            <person name="Honda M."/>
            <person name="Hosokawa S."/>
            <person name="Ichikawa Y."/>
            <person name="Idonuma A."/>
            <person name="Iijima M."/>
            <person name="Ikeda M."/>
            <person name="Ikeno M."/>
            <person name="Ito K."/>
            <person name="Ito S."/>
            <person name="Ito T."/>
            <person name="Ito Y."/>
            <person name="Ito Y."/>
            <person name="Iwabuchi A."/>
            <person name="Kamiya K."/>
            <person name="Karasawa W."/>
            <person name="Kurita K."/>
            <person name="Katagiri S."/>
            <person name="Kikuta A."/>
            <person name="Kobayashi H."/>
            <person name="Kobayashi N."/>
            <person name="Machita K."/>
            <person name="Maehara T."/>
            <person name="Masukawa M."/>
            <person name="Mizubayashi T."/>
            <person name="Mukai Y."/>
            <person name="Nagasaki H."/>
            <person name="Nagata Y."/>
            <person name="Naito S."/>
            <person name="Nakashima M."/>
            <person name="Nakama Y."/>
            <person name="Nakamichi Y."/>
            <person name="Nakamura M."/>
            <person name="Meguro A."/>
            <person name="Negishi M."/>
            <person name="Ohta I."/>
            <person name="Ohta T."/>
            <person name="Okamoto M."/>
            <person name="Ono N."/>
            <person name="Saji S."/>
            <person name="Sakaguchi M."/>
            <person name="Sakai K."/>
            <person name="Shibata M."/>
            <person name="Shimokawa T."/>
            <person name="Song J."/>
            <person name="Takazaki Y."/>
            <person name="Terasawa K."/>
            <person name="Tsugane M."/>
            <person name="Tsuji K."/>
            <person name="Ueda S."/>
            <person name="Waki K."/>
            <person name="Yamagata H."/>
            <person name="Yamamoto M."/>
            <person name="Yamamoto S."/>
            <person name="Yamane H."/>
            <person name="Yoshiki S."/>
            <person name="Yoshihara R."/>
            <person name="Yukawa K."/>
            <person name="Zhong H."/>
            <person name="Yano M."/>
            <person name="Yuan Q."/>
            <person name="Ouyang S."/>
            <person name="Liu J."/>
            <person name="Jones K.M."/>
            <person name="Gansberger K."/>
            <person name="Moffat K."/>
            <person name="Hill J."/>
            <person name="Bera J."/>
            <person name="Fadrosh D."/>
            <person name="Jin S."/>
            <person name="Johri S."/>
            <person name="Kim M."/>
            <person name="Overton L."/>
            <person name="Reardon M."/>
            <person name="Tsitrin T."/>
            <person name="Vuong H."/>
            <person name="Weaver B."/>
            <person name="Ciecko A."/>
            <person name="Tallon L."/>
            <person name="Jackson J."/>
            <person name="Pai G."/>
            <person name="Aken S.V."/>
            <person name="Utterback T."/>
            <person name="Reidmuller S."/>
            <person name="Feldblyum T."/>
            <person name="Hsiao J."/>
            <person name="Zismann V."/>
            <person name="Iobst S."/>
            <person name="de Vazeille A.R."/>
            <person name="Buell C.R."/>
            <person name="Ying K."/>
            <person name="Li Y."/>
            <person name="Lu T."/>
            <person name="Huang Y."/>
            <person name="Zhao Q."/>
            <person name="Feng Q."/>
            <person name="Zhang L."/>
            <person name="Zhu J."/>
            <person name="Weng Q."/>
            <person name="Mu J."/>
            <person name="Lu Y."/>
            <person name="Fan D."/>
            <person name="Liu Y."/>
            <person name="Guan J."/>
            <person name="Zhang Y."/>
            <person name="Yu S."/>
            <person name="Liu X."/>
            <person name="Zhang Y."/>
            <person name="Hong G."/>
            <person name="Han B."/>
            <person name="Choisne N."/>
            <person name="Demange N."/>
            <person name="Orjeda G."/>
            <person name="Samain S."/>
            <person name="Cattolico L."/>
            <person name="Pelletier E."/>
            <person name="Couloux A."/>
            <person name="Segurens B."/>
            <person name="Wincker P."/>
            <person name="D'Hont A."/>
            <person name="Scarpelli C."/>
            <person name="Weissenbach J."/>
            <person name="Salanoubat M."/>
            <person name="Quetier F."/>
            <person name="Yu Y."/>
            <person name="Kim H.R."/>
            <person name="Rambo T."/>
            <person name="Currie J."/>
            <person name="Collura K."/>
            <person name="Luo M."/>
            <person name="Yang T."/>
            <person name="Ammiraju J.S.S."/>
            <person name="Engler F."/>
            <person name="Soderlund C."/>
            <person name="Wing R.A."/>
            <person name="Palmer L.E."/>
            <person name="de la Bastide M."/>
            <person name="Spiegel L."/>
            <person name="Nascimento L."/>
            <person name="Zutavern T."/>
            <person name="O'Shaughnessy A."/>
            <person name="Dike S."/>
            <person name="Dedhia N."/>
            <person name="Preston R."/>
            <person name="Balija V."/>
            <person name="McCombie W.R."/>
            <person name="Chow T."/>
            <person name="Chen H."/>
            <person name="Chung M."/>
            <person name="Chen C."/>
            <person name="Shaw J."/>
            <person name="Wu H."/>
            <person name="Hsiao K."/>
            <person name="Chao Y."/>
            <person name="Chu M."/>
            <person name="Cheng C."/>
            <person name="Hour A."/>
            <person name="Lee P."/>
            <person name="Lin S."/>
            <person name="Lin Y."/>
            <person name="Liou J."/>
            <person name="Liu S."/>
            <person name="Hsing Y."/>
            <person name="Raghuvanshi S."/>
            <person name="Mohanty A."/>
            <person name="Bharti A.K."/>
            <person name="Gaur A."/>
            <person name="Gupta V."/>
            <person name="Kumar D."/>
            <person name="Ravi V."/>
            <person name="Vij S."/>
            <person name="Kapur A."/>
            <person name="Khurana P."/>
            <person name="Khurana P."/>
            <person name="Khurana J.P."/>
            <person name="Tyagi A.K."/>
            <person name="Gaikwad K."/>
            <person name="Singh A."/>
            <person name="Dalal V."/>
            <person name="Srivastava S."/>
            <person name="Dixit A."/>
            <person name="Pal A.K."/>
            <person name="Ghazi I.A."/>
            <person name="Yadav M."/>
            <person name="Pandit A."/>
            <person name="Bhargava A."/>
            <person name="Sureshbabu K."/>
            <person name="Batra K."/>
            <person name="Sharma T.R."/>
            <person name="Mohapatra T."/>
            <person name="Singh N.K."/>
            <person name="Messing J."/>
            <person name="Nelson A.B."/>
            <person name="Fuks G."/>
            <person name="Kavchok S."/>
            <person name="Keizer G."/>
            <person name="Linton E."/>
            <person name="Llaca V."/>
            <person name="Song R."/>
            <person name="Tanyolac B."/>
            <person name="Young S."/>
            <person name="Ho-Il K."/>
            <person name="Hahn J.H."/>
            <person name="Sangsakoo G."/>
            <person name="Vanavichit A."/>
            <person name="de Mattos Luiz.A.T."/>
            <person name="Zimmer P.D."/>
            <person name="Malone G."/>
            <person name="Dellagostin O."/>
            <person name="de Oliveira A.C."/>
            <person name="Bevan M."/>
            <person name="Bancroft I."/>
            <person name="Minx P."/>
            <person name="Cordum H."/>
            <person name="Wilson R."/>
            <person name="Cheng Z."/>
            <person name="Jin W."/>
            <person name="Jiang J."/>
            <person name="Leong S.A."/>
            <person name="Iwama H."/>
            <person name="Gojobori T."/>
            <person name="Itoh T."/>
            <person name="Niimura Y."/>
            <person name="Fujii Y."/>
            <person name="Habara T."/>
            <person name="Sakai H."/>
            <person name="Sato Y."/>
            <person name="Wilson G."/>
            <person name="Kumar K."/>
            <person name="McCouch S."/>
            <person name="Juretic N."/>
            <person name="Hoen D."/>
            <person name="Wright S."/>
            <person name="Bruskiewich R."/>
            <person name="Bureau T."/>
            <person name="Miyao A."/>
            <person name="Hirochika H."/>
            <person name="Nishikawa T."/>
            <person name="Kadowaki K."/>
            <person name="Sugiura M."/>
            <person name="Burr B."/>
            <person name="Sasaki T."/>
        </authorList>
    </citation>
    <scope>NUCLEOTIDE SEQUENCE [LARGE SCALE GENOMIC DNA]</scope>
    <source>
        <strain evidence="2">cv. Nipponbare</strain>
    </source>
</reference>
<proteinExistence type="predicted"/>
<reference evidence="2" key="2">
    <citation type="journal article" date="2008" name="Nucleic Acids Res.">
        <title>The rice annotation project database (RAP-DB): 2008 update.</title>
        <authorList>
            <consortium name="The rice annotation project (RAP)"/>
        </authorList>
    </citation>
    <scope>GENOME REANNOTATION</scope>
    <source>
        <strain evidence="2">cv. Nipponbare</strain>
    </source>
</reference>
<name>Q7EZU7_ORYSJ</name>
<evidence type="ECO:0000313" key="2">
    <source>
        <dbReference type="Proteomes" id="UP000000763"/>
    </source>
</evidence>
<dbReference type="Proteomes" id="UP000000763">
    <property type="component" value="Chromosome 8"/>
</dbReference>
<dbReference type="EMBL" id="AP004463">
    <property type="protein sequence ID" value="BAC98566.1"/>
    <property type="molecule type" value="Genomic_DNA"/>
</dbReference>